<evidence type="ECO:0000313" key="4">
    <source>
        <dbReference type="Proteomes" id="UP001186944"/>
    </source>
</evidence>
<protein>
    <recommendedName>
        <fullName evidence="5">Tyr recombinase domain-containing protein</fullName>
    </recommendedName>
</protein>
<evidence type="ECO:0008006" key="5">
    <source>
        <dbReference type="Google" id="ProtNLM"/>
    </source>
</evidence>
<dbReference type="InterPro" id="IPR013762">
    <property type="entry name" value="Integrase-like_cat_sf"/>
</dbReference>
<dbReference type="InterPro" id="IPR052925">
    <property type="entry name" value="Phage_Integrase-like_Recomb"/>
</dbReference>
<dbReference type="Proteomes" id="UP001186944">
    <property type="component" value="Unassembled WGS sequence"/>
</dbReference>
<keyword evidence="2" id="KW-0233">DNA recombination</keyword>
<proteinExistence type="predicted"/>
<dbReference type="Gene3D" id="1.10.443.10">
    <property type="entry name" value="Intergrase catalytic core"/>
    <property type="match status" value="1"/>
</dbReference>
<keyword evidence="4" id="KW-1185">Reference proteome</keyword>
<evidence type="ECO:0000256" key="2">
    <source>
        <dbReference type="ARBA" id="ARBA00023172"/>
    </source>
</evidence>
<dbReference type="GO" id="GO:0006310">
    <property type="term" value="P:DNA recombination"/>
    <property type="evidence" value="ECO:0007669"/>
    <property type="project" value="UniProtKB-KW"/>
</dbReference>
<dbReference type="SUPFAM" id="SSF56349">
    <property type="entry name" value="DNA breaking-rejoining enzymes"/>
    <property type="match status" value="1"/>
</dbReference>
<dbReference type="InterPro" id="IPR010998">
    <property type="entry name" value="Integrase_recombinase_N"/>
</dbReference>
<dbReference type="AlphaFoldDB" id="A0AA89BQG3"/>
<dbReference type="Gene3D" id="1.10.150.130">
    <property type="match status" value="1"/>
</dbReference>
<evidence type="ECO:0000256" key="1">
    <source>
        <dbReference type="ARBA" id="ARBA00023125"/>
    </source>
</evidence>
<sequence>MRQNFDAMAKLLSAARADATTTKYYNSLLKWKKWAVSQGLCESDIFPAKSIHVAIYLTCLAQTHSSLGSLNDAYYGIRWAHLTVGIKSPTDDSIVCNILEGAKRLMSKPICKKEPISQSDLLQMFNKHFDESNLYSQRIISMCLLAYAGFLRSKELINIRRSDVNIFKDYMEIFIESSKTDIYRDGVKVVLARLDSPLCPVSNFERYCNLAIISAHSDEYVFRALSKTGNGYKLRSVNKPLTYTRVREVFLQAFDGIVPDIRRYGLHSLRSGGATASVSHGIPDRMFKRHGRWRSESAKDGYVKDSLDDRLFVSKNLGL</sequence>
<dbReference type="EMBL" id="VSWD01000011">
    <property type="protein sequence ID" value="KAK3087401.1"/>
    <property type="molecule type" value="Genomic_DNA"/>
</dbReference>
<dbReference type="GO" id="GO:0003677">
    <property type="term" value="F:DNA binding"/>
    <property type="evidence" value="ECO:0007669"/>
    <property type="project" value="UniProtKB-KW"/>
</dbReference>
<evidence type="ECO:0000313" key="3">
    <source>
        <dbReference type="EMBL" id="KAK3087401.1"/>
    </source>
</evidence>
<keyword evidence="1" id="KW-0238">DNA-binding</keyword>
<dbReference type="SUPFAM" id="SSF47823">
    <property type="entry name" value="lambda integrase-like, N-terminal domain"/>
    <property type="match status" value="1"/>
</dbReference>
<name>A0AA89BQG3_PINIB</name>
<gene>
    <name evidence="3" type="ORF">FSP39_005439</name>
</gene>
<comment type="caution">
    <text evidence="3">The sequence shown here is derived from an EMBL/GenBank/DDBJ whole genome shotgun (WGS) entry which is preliminary data.</text>
</comment>
<accession>A0AA89BQG3</accession>
<dbReference type="PANTHER" id="PTHR34605">
    <property type="entry name" value="PHAGE_INTEGRASE DOMAIN-CONTAINING PROTEIN"/>
    <property type="match status" value="1"/>
</dbReference>
<reference evidence="3" key="1">
    <citation type="submission" date="2019-08" db="EMBL/GenBank/DDBJ databases">
        <title>The improved chromosome-level genome for the pearl oyster Pinctada fucata martensii using PacBio sequencing and Hi-C.</title>
        <authorList>
            <person name="Zheng Z."/>
        </authorList>
    </citation>
    <scope>NUCLEOTIDE SEQUENCE</scope>
    <source>
        <strain evidence="3">ZZ-2019</strain>
        <tissue evidence="3">Adductor muscle</tissue>
    </source>
</reference>
<dbReference type="GO" id="GO:0015074">
    <property type="term" value="P:DNA integration"/>
    <property type="evidence" value="ECO:0007669"/>
    <property type="project" value="InterPro"/>
</dbReference>
<dbReference type="InterPro" id="IPR011010">
    <property type="entry name" value="DNA_brk_join_enz"/>
</dbReference>
<organism evidence="3 4">
    <name type="scientific">Pinctada imbricata</name>
    <name type="common">Atlantic pearl-oyster</name>
    <name type="synonym">Pinctada martensii</name>
    <dbReference type="NCBI Taxonomy" id="66713"/>
    <lineage>
        <taxon>Eukaryota</taxon>
        <taxon>Metazoa</taxon>
        <taxon>Spiralia</taxon>
        <taxon>Lophotrochozoa</taxon>
        <taxon>Mollusca</taxon>
        <taxon>Bivalvia</taxon>
        <taxon>Autobranchia</taxon>
        <taxon>Pteriomorphia</taxon>
        <taxon>Pterioida</taxon>
        <taxon>Pterioidea</taxon>
        <taxon>Pteriidae</taxon>
        <taxon>Pinctada</taxon>
    </lineage>
</organism>
<dbReference type="PANTHER" id="PTHR34605:SF6">
    <property type="entry name" value="TYR RECOMBINASE DOMAIN-CONTAINING PROTEIN"/>
    <property type="match status" value="1"/>
</dbReference>